<dbReference type="Proteomes" id="UP001243009">
    <property type="component" value="Unassembled WGS sequence"/>
</dbReference>
<sequence>MAVLASGESARGTRRPIVSNGVAAHLTTYIGANRYMPDAGAPPGPEAVYPMAFLVEQPAGSVVAAHFHEANQFQVVVAGGGMLGRHAVAPVAVHYTNAYSSYGPLAAGEQGLHYFTLRNGYDRGARYLPAAREELKGLRRRFREAVADAAPAVAEGTEVLIAPAPDGLGAWRHRLAPGAALQGPDPASGDGQFWVVTRGSLRAADGTALPPLSVAFVAPDEPPFVATAGEEGLEVLLLQYPRGRDHVG</sequence>
<dbReference type="InterPro" id="IPR011051">
    <property type="entry name" value="RmlC_Cupin_sf"/>
</dbReference>
<proteinExistence type="predicted"/>
<dbReference type="EMBL" id="JAUTWS010000040">
    <property type="protein sequence ID" value="MDO9712106.1"/>
    <property type="molecule type" value="Genomic_DNA"/>
</dbReference>
<dbReference type="RefSeq" id="WP_305106962.1">
    <property type="nucleotide sequence ID" value="NZ_JAUTWS010000040.1"/>
</dbReference>
<accession>A0ABT9E7D4</accession>
<organism evidence="1 2">
    <name type="scientific">Paracraurococcus lichenis</name>
    <dbReference type="NCBI Taxonomy" id="3064888"/>
    <lineage>
        <taxon>Bacteria</taxon>
        <taxon>Pseudomonadati</taxon>
        <taxon>Pseudomonadota</taxon>
        <taxon>Alphaproteobacteria</taxon>
        <taxon>Acetobacterales</taxon>
        <taxon>Roseomonadaceae</taxon>
        <taxon>Paracraurococcus</taxon>
    </lineage>
</organism>
<evidence type="ECO:0000313" key="1">
    <source>
        <dbReference type="EMBL" id="MDO9712106.1"/>
    </source>
</evidence>
<evidence type="ECO:0000313" key="2">
    <source>
        <dbReference type="Proteomes" id="UP001243009"/>
    </source>
</evidence>
<comment type="caution">
    <text evidence="1">The sequence shown here is derived from an EMBL/GenBank/DDBJ whole genome shotgun (WGS) entry which is preliminary data.</text>
</comment>
<evidence type="ECO:0008006" key="3">
    <source>
        <dbReference type="Google" id="ProtNLM"/>
    </source>
</evidence>
<protein>
    <recommendedName>
        <fullName evidence="3">Cupin domain-containing protein</fullName>
    </recommendedName>
</protein>
<gene>
    <name evidence="1" type="ORF">Q7A36_27435</name>
</gene>
<dbReference type="SUPFAM" id="SSF51182">
    <property type="entry name" value="RmlC-like cupins"/>
    <property type="match status" value="1"/>
</dbReference>
<keyword evidence="2" id="KW-1185">Reference proteome</keyword>
<reference evidence="1 2" key="1">
    <citation type="submission" date="2023-08" db="EMBL/GenBank/DDBJ databases">
        <title>The draft genome sequence of Paracraurococcus sp. LOR1-02.</title>
        <authorList>
            <person name="Kingkaew E."/>
            <person name="Tanasupawat S."/>
        </authorList>
    </citation>
    <scope>NUCLEOTIDE SEQUENCE [LARGE SCALE GENOMIC DNA]</scope>
    <source>
        <strain evidence="1 2">LOR1-02</strain>
    </source>
</reference>
<name>A0ABT9E7D4_9PROT</name>